<evidence type="ECO:0000313" key="1">
    <source>
        <dbReference type="EMBL" id="SDQ45813.1"/>
    </source>
</evidence>
<keyword evidence="2" id="KW-1185">Reference proteome</keyword>
<dbReference type="Proteomes" id="UP000199627">
    <property type="component" value="Unassembled WGS sequence"/>
</dbReference>
<name>A0A1H1B1M9_9FLAO</name>
<accession>A0A1H1B1M9</accession>
<dbReference type="STRING" id="311333.SAMN05421664_1675"/>
<dbReference type="RefSeq" id="WP_089755276.1">
    <property type="nucleotide sequence ID" value="NZ_FNKL01000002.1"/>
</dbReference>
<evidence type="ECO:0000313" key="2">
    <source>
        <dbReference type="Proteomes" id="UP000199627"/>
    </source>
</evidence>
<gene>
    <name evidence="1" type="ORF">SAMN05421664_1675</name>
</gene>
<reference evidence="2" key="1">
    <citation type="submission" date="2016-10" db="EMBL/GenBank/DDBJ databases">
        <authorList>
            <person name="Varghese N."/>
            <person name="Submissions S."/>
        </authorList>
    </citation>
    <scope>NUCLEOTIDE SEQUENCE [LARGE SCALE GENOMIC DNA]</scope>
    <source>
        <strain evidence="2">DSM 17072</strain>
    </source>
</reference>
<proteinExistence type="predicted"/>
<protein>
    <submittedName>
        <fullName evidence="1">Uncharacterized protein</fullName>
    </submittedName>
</protein>
<dbReference type="EMBL" id="FNKL01000002">
    <property type="protein sequence ID" value="SDQ45813.1"/>
    <property type="molecule type" value="Genomic_DNA"/>
</dbReference>
<organism evidence="1 2">
    <name type="scientific">Chryseobacterium soldanellicola</name>
    <dbReference type="NCBI Taxonomy" id="311333"/>
    <lineage>
        <taxon>Bacteria</taxon>
        <taxon>Pseudomonadati</taxon>
        <taxon>Bacteroidota</taxon>
        <taxon>Flavobacteriia</taxon>
        <taxon>Flavobacteriales</taxon>
        <taxon>Weeksellaceae</taxon>
        <taxon>Chryseobacterium group</taxon>
        <taxon>Chryseobacterium</taxon>
    </lineage>
</organism>
<sequence length="80" mass="9442">MEIRLIRFIDNKNTEDLSVYDTDEQIINFLKSYNLEFTEIIELNDSIYNVGEISIKLIEDKIEIWVSVDFIDLIENLPTA</sequence>
<dbReference type="AlphaFoldDB" id="A0A1H1B1M9"/>
<dbReference type="OrthoDB" id="1263720at2"/>